<dbReference type="Proteomes" id="UP001183629">
    <property type="component" value="Unassembled WGS sequence"/>
</dbReference>
<protein>
    <submittedName>
        <fullName evidence="1">Uncharacterized protein</fullName>
    </submittedName>
</protein>
<keyword evidence="2" id="KW-1185">Reference proteome</keyword>
<dbReference type="EMBL" id="JAVDYC010000001">
    <property type="protein sequence ID" value="MDR7320852.1"/>
    <property type="molecule type" value="Genomic_DNA"/>
</dbReference>
<comment type="caution">
    <text evidence="1">The sequence shown here is derived from an EMBL/GenBank/DDBJ whole genome shotgun (WGS) entry which is preliminary data.</text>
</comment>
<sequence length="162" mass="17854">MQSAWLNKDDHFAPGRELFRSERDFSVWAYTVSHGQLLLRSGWPSDAGAHPTRIDLLFKPVQAVKSRMNHSGLVVRCATDEEHERIIRDSGLKPVAVRVFVIESGDALDYVVSGAVGWQEDDQAANAPSALAFFAPATDPTRILPTDVDVPWSSTQAAQLPE</sequence>
<organism evidence="1 2">
    <name type="scientific">Catenuloplanes niger</name>
    <dbReference type="NCBI Taxonomy" id="587534"/>
    <lineage>
        <taxon>Bacteria</taxon>
        <taxon>Bacillati</taxon>
        <taxon>Actinomycetota</taxon>
        <taxon>Actinomycetes</taxon>
        <taxon>Micromonosporales</taxon>
        <taxon>Micromonosporaceae</taxon>
        <taxon>Catenuloplanes</taxon>
    </lineage>
</organism>
<dbReference type="AlphaFoldDB" id="A0AAE3ZL12"/>
<name>A0AAE3ZL12_9ACTN</name>
<dbReference type="RefSeq" id="WP_310409519.1">
    <property type="nucleotide sequence ID" value="NZ_JAVDYC010000001.1"/>
</dbReference>
<evidence type="ECO:0000313" key="1">
    <source>
        <dbReference type="EMBL" id="MDR7320852.1"/>
    </source>
</evidence>
<proteinExistence type="predicted"/>
<evidence type="ECO:0000313" key="2">
    <source>
        <dbReference type="Proteomes" id="UP001183629"/>
    </source>
</evidence>
<reference evidence="1 2" key="1">
    <citation type="submission" date="2023-07" db="EMBL/GenBank/DDBJ databases">
        <title>Sequencing the genomes of 1000 actinobacteria strains.</title>
        <authorList>
            <person name="Klenk H.-P."/>
        </authorList>
    </citation>
    <scope>NUCLEOTIDE SEQUENCE [LARGE SCALE GENOMIC DNA]</scope>
    <source>
        <strain evidence="1 2">DSM 44711</strain>
    </source>
</reference>
<gene>
    <name evidence="1" type="ORF">J2S44_001102</name>
</gene>
<accession>A0AAE3ZL12</accession>